<reference evidence="2 3" key="1">
    <citation type="submission" date="2024-09" db="EMBL/GenBank/DDBJ databases">
        <title>Chromosome-scale assembly of Riccia sorocarpa.</title>
        <authorList>
            <person name="Paukszto L."/>
        </authorList>
    </citation>
    <scope>NUCLEOTIDE SEQUENCE [LARGE SCALE GENOMIC DNA]</scope>
    <source>
        <strain evidence="2">LP-2024</strain>
        <tissue evidence="2">Aerial parts of the thallus</tissue>
    </source>
</reference>
<comment type="caution">
    <text evidence="2">The sequence shown here is derived from an EMBL/GenBank/DDBJ whole genome shotgun (WGS) entry which is preliminary data.</text>
</comment>
<organism evidence="2 3">
    <name type="scientific">Riccia sorocarpa</name>
    <dbReference type="NCBI Taxonomy" id="122646"/>
    <lineage>
        <taxon>Eukaryota</taxon>
        <taxon>Viridiplantae</taxon>
        <taxon>Streptophyta</taxon>
        <taxon>Embryophyta</taxon>
        <taxon>Marchantiophyta</taxon>
        <taxon>Marchantiopsida</taxon>
        <taxon>Marchantiidae</taxon>
        <taxon>Marchantiales</taxon>
        <taxon>Ricciaceae</taxon>
        <taxon>Riccia</taxon>
    </lineage>
</organism>
<dbReference type="EMBL" id="JBJQOH010000002">
    <property type="protein sequence ID" value="KAL3698814.1"/>
    <property type="molecule type" value="Genomic_DNA"/>
</dbReference>
<dbReference type="Proteomes" id="UP001633002">
    <property type="component" value="Unassembled WGS sequence"/>
</dbReference>
<evidence type="ECO:0000313" key="2">
    <source>
        <dbReference type="EMBL" id="KAL3698814.1"/>
    </source>
</evidence>
<gene>
    <name evidence="2" type="ORF">R1sor_012890</name>
</gene>
<feature type="region of interest" description="Disordered" evidence="1">
    <location>
        <begin position="272"/>
        <end position="294"/>
    </location>
</feature>
<proteinExistence type="predicted"/>
<name>A0ABD3I710_9MARC</name>
<protein>
    <submittedName>
        <fullName evidence="2">Uncharacterized protein</fullName>
    </submittedName>
</protein>
<sequence>MDGHRQYRTLVGVPTKESTRKARSVIPNSLRPCFPDALPPVSYPPLFSPASLPKYQWFTRHPVSGYPHLQIPRKEFLDRKRLVLQKKTIKSFIKAERKVPREKVRQWILTDYLQEYQIPTKKKGFTNRKLQKDLLKPWFREDHSWLKHQVKHARYILSQIDDPEQWKTGEGKHESRLGASGLRASSSMWKQWCFYRKFLAHQRARPGYKGLDAMTVTYRLPWEDRHCCWPYIKERHGWPWACLLPQGPYSWAPYWWQFRQFGDVPQYCAKKPKRPPESLAGNQIGPAKSKGGPGFDAPGCDYAEAGEDKYHCN</sequence>
<accession>A0ABD3I710</accession>
<dbReference type="AlphaFoldDB" id="A0ABD3I710"/>
<evidence type="ECO:0000256" key="1">
    <source>
        <dbReference type="SAM" id="MobiDB-lite"/>
    </source>
</evidence>
<keyword evidence="3" id="KW-1185">Reference proteome</keyword>
<evidence type="ECO:0000313" key="3">
    <source>
        <dbReference type="Proteomes" id="UP001633002"/>
    </source>
</evidence>